<name>A0AAD9PX66_ACRCE</name>
<protein>
    <submittedName>
        <fullName evidence="3">Uncharacterized protein</fullName>
    </submittedName>
</protein>
<dbReference type="EMBL" id="JARQWQ010000112">
    <property type="protein sequence ID" value="KAK2550300.1"/>
    <property type="molecule type" value="Genomic_DNA"/>
</dbReference>
<reference evidence="3" key="1">
    <citation type="journal article" date="2023" name="G3 (Bethesda)">
        <title>Whole genome assembly and annotation of the endangered Caribbean coral Acropora cervicornis.</title>
        <authorList>
            <person name="Selwyn J.D."/>
            <person name="Vollmer S.V."/>
        </authorList>
    </citation>
    <scope>NUCLEOTIDE SEQUENCE</scope>
    <source>
        <strain evidence="3">K2</strain>
    </source>
</reference>
<dbReference type="AlphaFoldDB" id="A0AAD9PX66"/>
<gene>
    <name evidence="3" type="ORF">P5673_028990</name>
</gene>
<keyword evidence="2" id="KW-1133">Transmembrane helix</keyword>
<keyword evidence="2" id="KW-0812">Transmembrane</keyword>
<evidence type="ECO:0000256" key="1">
    <source>
        <dbReference type="SAM" id="MobiDB-lite"/>
    </source>
</evidence>
<feature type="transmembrane region" description="Helical" evidence="2">
    <location>
        <begin position="43"/>
        <end position="67"/>
    </location>
</feature>
<evidence type="ECO:0000313" key="4">
    <source>
        <dbReference type="Proteomes" id="UP001249851"/>
    </source>
</evidence>
<keyword evidence="2" id="KW-0472">Membrane</keyword>
<feature type="compositionally biased region" description="Polar residues" evidence="1">
    <location>
        <begin position="11"/>
        <end position="23"/>
    </location>
</feature>
<evidence type="ECO:0000313" key="3">
    <source>
        <dbReference type="EMBL" id="KAK2550300.1"/>
    </source>
</evidence>
<proteinExistence type="predicted"/>
<evidence type="ECO:0000256" key="2">
    <source>
        <dbReference type="SAM" id="Phobius"/>
    </source>
</evidence>
<keyword evidence="4" id="KW-1185">Reference proteome</keyword>
<accession>A0AAD9PX66</accession>
<sequence length="86" mass="8990">MRDEKSVEVGMSTSLPQSTPMTTGVSGKVAAAKQRQSKGGIGAGAIVAIFIVLILICCVGAWCVYAYRHPTSKSGLFLIDVNAAFL</sequence>
<comment type="caution">
    <text evidence="3">The sequence shown here is derived from an EMBL/GenBank/DDBJ whole genome shotgun (WGS) entry which is preliminary data.</text>
</comment>
<reference evidence="3" key="2">
    <citation type="journal article" date="2023" name="Science">
        <title>Genomic signatures of disease resistance in endangered staghorn corals.</title>
        <authorList>
            <person name="Vollmer S.V."/>
            <person name="Selwyn J.D."/>
            <person name="Despard B.A."/>
            <person name="Roesel C.L."/>
        </authorList>
    </citation>
    <scope>NUCLEOTIDE SEQUENCE</scope>
    <source>
        <strain evidence="3">K2</strain>
    </source>
</reference>
<dbReference type="Proteomes" id="UP001249851">
    <property type="component" value="Unassembled WGS sequence"/>
</dbReference>
<organism evidence="3 4">
    <name type="scientific">Acropora cervicornis</name>
    <name type="common">Staghorn coral</name>
    <dbReference type="NCBI Taxonomy" id="6130"/>
    <lineage>
        <taxon>Eukaryota</taxon>
        <taxon>Metazoa</taxon>
        <taxon>Cnidaria</taxon>
        <taxon>Anthozoa</taxon>
        <taxon>Hexacorallia</taxon>
        <taxon>Scleractinia</taxon>
        <taxon>Astrocoeniina</taxon>
        <taxon>Acroporidae</taxon>
        <taxon>Acropora</taxon>
    </lineage>
</organism>
<feature type="region of interest" description="Disordered" evidence="1">
    <location>
        <begin position="1"/>
        <end position="23"/>
    </location>
</feature>